<dbReference type="Pfam" id="PF00583">
    <property type="entry name" value="Acetyltransf_1"/>
    <property type="match status" value="1"/>
</dbReference>
<evidence type="ECO:0000256" key="1">
    <source>
        <dbReference type="ARBA" id="ARBA00022679"/>
    </source>
</evidence>
<protein>
    <submittedName>
        <fullName evidence="4">Unannotated protein</fullName>
    </submittedName>
</protein>
<name>A0A6J6EAB6_9ZZZZ</name>
<keyword evidence="2" id="KW-0012">Acyltransferase</keyword>
<feature type="domain" description="N-acetyltransferase" evidence="3">
    <location>
        <begin position="3"/>
        <end position="148"/>
    </location>
</feature>
<evidence type="ECO:0000313" key="4">
    <source>
        <dbReference type="EMBL" id="CAB4572189.1"/>
    </source>
</evidence>
<dbReference type="InterPro" id="IPR051016">
    <property type="entry name" value="Diverse_Substrate_AcTransf"/>
</dbReference>
<dbReference type="PANTHER" id="PTHR10545:SF42">
    <property type="entry name" value="ACETYLTRANSFERASE"/>
    <property type="match status" value="1"/>
</dbReference>
<reference evidence="4" key="1">
    <citation type="submission" date="2020-05" db="EMBL/GenBank/DDBJ databases">
        <authorList>
            <person name="Chiriac C."/>
            <person name="Salcher M."/>
            <person name="Ghai R."/>
            <person name="Kavagutti S V."/>
        </authorList>
    </citation>
    <scope>NUCLEOTIDE SEQUENCE</scope>
</reference>
<dbReference type="SUPFAM" id="SSF55729">
    <property type="entry name" value="Acyl-CoA N-acyltransferases (Nat)"/>
    <property type="match status" value="1"/>
</dbReference>
<dbReference type="GO" id="GO:0008080">
    <property type="term" value="F:N-acetyltransferase activity"/>
    <property type="evidence" value="ECO:0007669"/>
    <property type="project" value="TreeGrafter"/>
</dbReference>
<dbReference type="Gene3D" id="3.40.630.30">
    <property type="match status" value="1"/>
</dbReference>
<dbReference type="EMBL" id="CAEZTK010000066">
    <property type="protein sequence ID" value="CAB4572189.1"/>
    <property type="molecule type" value="Genomic_DNA"/>
</dbReference>
<proteinExistence type="predicted"/>
<evidence type="ECO:0000256" key="2">
    <source>
        <dbReference type="ARBA" id="ARBA00023315"/>
    </source>
</evidence>
<dbReference type="InterPro" id="IPR016181">
    <property type="entry name" value="Acyl_CoA_acyltransferase"/>
</dbReference>
<dbReference type="CDD" id="cd04301">
    <property type="entry name" value="NAT_SF"/>
    <property type="match status" value="1"/>
</dbReference>
<sequence>MTLTIRPVQQIDKQRWLELWKGYLTFYKTEFSAKKTEITWNRLLDPDFNLYGLVAETDTNIVGMTTFNFQNSTWSENGQCLLEDLFVDENLRGQGTGRALIDAVIKEAKARGCSRVYWNTDETNKTARQLYDTYVLESGKRQYRVPII</sequence>
<gene>
    <name evidence="4" type="ORF">UFOPK1643_00841</name>
</gene>
<organism evidence="4">
    <name type="scientific">freshwater metagenome</name>
    <dbReference type="NCBI Taxonomy" id="449393"/>
    <lineage>
        <taxon>unclassified sequences</taxon>
        <taxon>metagenomes</taxon>
        <taxon>ecological metagenomes</taxon>
    </lineage>
</organism>
<keyword evidence="1" id="KW-0808">Transferase</keyword>
<evidence type="ECO:0000259" key="3">
    <source>
        <dbReference type="PROSITE" id="PS51186"/>
    </source>
</evidence>
<dbReference type="PROSITE" id="PS51186">
    <property type="entry name" value="GNAT"/>
    <property type="match status" value="1"/>
</dbReference>
<accession>A0A6J6EAB6</accession>
<dbReference type="InterPro" id="IPR000182">
    <property type="entry name" value="GNAT_dom"/>
</dbReference>
<dbReference type="PANTHER" id="PTHR10545">
    <property type="entry name" value="DIAMINE N-ACETYLTRANSFERASE"/>
    <property type="match status" value="1"/>
</dbReference>
<dbReference type="AlphaFoldDB" id="A0A6J6EAB6"/>